<dbReference type="Pfam" id="PF01654">
    <property type="entry name" value="Cyt_bd_oxida_I"/>
    <property type="match status" value="1"/>
</dbReference>
<evidence type="ECO:0000256" key="1">
    <source>
        <dbReference type="ARBA" id="ARBA00004429"/>
    </source>
</evidence>
<dbReference type="Proteomes" id="UP000077857">
    <property type="component" value="Unassembled WGS sequence"/>
</dbReference>
<comment type="subcellular location">
    <subcellularLocation>
        <location evidence="1">Cell inner membrane</location>
        <topology evidence="1">Multi-pass membrane protein</topology>
    </subcellularLocation>
</comment>
<dbReference type="AlphaFoldDB" id="A0A177NA60"/>
<keyword evidence="12 13" id="KW-0472">Membrane</keyword>
<dbReference type="GO" id="GO:0020037">
    <property type="term" value="F:heme binding"/>
    <property type="evidence" value="ECO:0007669"/>
    <property type="project" value="TreeGrafter"/>
</dbReference>
<feature type="transmembrane region" description="Helical" evidence="13">
    <location>
        <begin position="425"/>
        <end position="447"/>
    </location>
</feature>
<feature type="transmembrane region" description="Helical" evidence="13">
    <location>
        <begin position="186"/>
        <end position="210"/>
    </location>
</feature>
<evidence type="ECO:0000256" key="2">
    <source>
        <dbReference type="ARBA" id="ARBA00009819"/>
    </source>
</evidence>
<dbReference type="PANTHER" id="PTHR30365:SF0">
    <property type="entry name" value="CYTOCHROME BD-I UBIQUINOL OXIDASE SUBUNIT 1"/>
    <property type="match status" value="1"/>
</dbReference>
<dbReference type="GO" id="GO:0070069">
    <property type="term" value="C:cytochrome complex"/>
    <property type="evidence" value="ECO:0007669"/>
    <property type="project" value="UniProtKB-UniRule"/>
</dbReference>
<dbReference type="PIRSF" id="PIRSF006446">
    <property type="entry name" value="Cyt_quinol_oxidase_1"/>
    <property type="match status" value="1"/>
</dbReference>
<evidence type="ECO:0000256" key="4">
    <source>
        <dbReference type="ARBA" id="ARBA00022475"/>
    </source>
</evidence>
<keyword evidence="5" id="KW-0997">Cell inner membrane</keyword>
<evidence type="ECO:0000256" key="5">
    <source>
        <dbReference type="ARBA" id="ARBA00022519"/>
    </source>
</evidence>
<feature type="transmembrane region" description="Helical" evidence="13">
    <location>
        <begin position="222"/>
        <end position="245"/>
    </location>
</feature>
<evidence type="ECO:0008006" key="16">
    <source>
        <dbReference type="Google" id="ProtNLM"/>
    </source>
</evidence>
<feature type="transmembrane region" description="Helical" evidence="13">
    <location>
        <begin position="129"/>
        <end position="153"/>
    </location>
</feature>
<keyword evidence="4 13" id="KW-1003">Cell membrane</keyword>
<evidence type="ECO:0000313" key="15">
    <source>
        <dbReference type="Proteomes" id="UP000077857"/>
    </source>
</evidence>
<keyword evidence="11 13" id="KW-0408">Iron</keyword>
<evidence type="ECO:0000256" key="7">
    <source>
        <dbReference type="ARBA" id="ARBA00022692"/>
    </source>
</evidence>
<dbReference type="InterPro" id="IPR002585">
    <property type="entry name" value="Cyt-d_ubiquinol_oxidase_su_1"/>
</dbReference>
<feature type="transmembrane region" description="Helical" evidence="13">
    <location>
        <begin position="348"/>
        <end position="368"/>
    </location>
</feature>
<protein>
    <recommendedName>
        <fullName evidence="16">Cytochrome d terminal oxidase subunit 1</fullName>
    </recommendedName>
</protein>
<dbReference type="OrthoDB" id="9807042at2"/>
<reference evidence="14 15" key="1">
    <citation type="submission" date="2016-03" db="EMBL/GenBank/DDBJ databases">
        <authorList>
            <person name="Ploux O."/>
        </authorList>
    </citation>
    <scope>NUCLEOTIDE SEQUENCE [LARGE SCALE GENOMIC DNA]</scope>
    <source>
        <strain evidence="14 15">R-45378</strain>
    </source>
</reference>
<comment type="similarity">
    <text evidence="2 13">Belongs to the cytochrome ubiquinol oxidase subunit 1 family.</text>
</comment>
<evidence type="ECO:0000256" key="12">
    <source>
        <dbReference type="ARBA" id="ARBA00023136"/>
    </source>
</evidence>
<keyword evidence="8 13" id="KW-0479">Metal-binding</keyword>
<feature type="transmembrane region" description="Helical" evidence="13">
    <location>
        <begin position="93"/>
        <end position="117"/>
    </location>
</feature>
<name>A0A177NA60_9GAMM</name>
<keyword evidence="7 13" id="KW-0812">Transmembrane</keyword>
<gene>
    <name evidence="14" type="ORF">A1507_00775</name>
</gene>
<evidence type="ECO:0000256" key="10">
    <source>
        <dbReference type="ARBA" id="ARBA00022989"/>
    </source>
</evidence>
<keyword evidence="9 13" id="KW-0249">Electron transport</keyword>
<evidence type="ECO:0000313" key="14">
    <source>
        <dbReference type="EMBL" id="OAI14772.1"/>
    </source>
</evidence>
<feature type="transmembrane region" description="Helical" evidence="13">
    <location>
        <begin position="380"/>
        <end position="398"/>
    </location>
</feature>
<keyword evidence="6 13" id="KW-0349">Heme</keyword>
<feature type="transmembrane region" description="Helical" evidence="13">
    <location>
        <begin position="56"/>
        <end position="81"/>
    </location>
</feature>
<keyword evidence="3 13" id="KW-0813">Transport</keyword>
<comment type="caution">
    <text evidence="14">The sequence shown here is derived from an EMBL/GenBank/DDBJ whole genome shotgun (WGS) entry which is preliminary data.</text>
</comment>
<evidence type="ECO:0000256" key="8">
    <source>
        <dbReference type="ARBA" id="ARBA00022723"/>
    </source>
</evidence>
<evidence type="ECO:0000256" key="6">
    <source>
        <dbReference type="ARBA" id="ARBA00022617"/>
    </source>
</evidence>
<organism evidence="14 15">
    <name type="scientific">Methylomonas koyamae</name>
    <dbReference type="NCBI Taxonomy" id="702114"/>
    <lineage>
        <taxon>Bacteria</taxon>
        <taxon>Pseudomonadati</taxon>
        <taxon>Pseudomonadota</taxon>
        <taxon>Gammaproteobacteria</taxon>
        <taxon>Methylococcales</taxon>
        <taxon>Methylococcaceae</taxon>
        <taxon>Methylomonas</taxon>
    </lineage>
</organism>
<dbReference type="GO" id="GO:0046872">
    <property type="term" value="F:metal ion binding"/>
    <property type="evidence" value="ECO:0007669"/>
    <property type="project" value="UniProtKB-UniRule"/>
</dbReference>
<dbReference type="GO" id="GO:0019646">
    <property type="term" value="P:aerobic electron transport chain"/>
    <property type="evidence" value="ECO:0007669"/>
    <property type="project" value="InterPro"/>
</dbReference>
<dbReference type="GO" id="GO:0009055">
    <property type="term" value="F:electron transfer activity"/>
    <property type="evidence" value="ECO:0007669"/>
    <property type="project" value="UniProtKB-UniRule"/>
</dbReference>
<sequence length="468" mass="50138">MVSETVVELSRSQFAINAVQHFLFVPLTVGLSFFLLVLEVWGLARGRSDFQPLCRFWGKLFGLSFGLSLVSSLAMLFQFGGNWSYFAHYAGDAFAGPVVVGVLAGLFTAANGLGWMLYGWDTLGKWPHLLSTCAVCLGCHLILFGFSAASGWMQYPVGAEFDPQALRMELADWHAVLTNPVALAKFAHSLLSAYAVAAGFVLAISAYYRLRSAETALSEPSYRISAGLGLLAIVATLLLGDAGIYKQSSFQRSKLMAINGLPADEVLAQNRQRIDNGIQAYAMLQQLRDDNRQPELLAGFAAAKPDLGYGLLLKRWHDTVVDAGPAQIDLAAQASLPPAAPLYWGHKAMVLFGVLALLTFLTAGFGAVTGRRQPWLLKSAMYALPATLLASGSGWFISEFGDQPWIVVDVLPTWLAVSALGPSDLALGLAVYGLAYSGLLALAILLAMQIVKQGTAEVALPVEESGDA</sequence>
<dbReference type="GO" id="GO:0016682">
    <property type="term" value="F:oxidoreductase activity, acting on diphenols and related substances as donors, oxygen as acceptor"/>
    <property type="evidence" value="ECO:0007669"/>
    <property type="project" value="TreeGrafter"/>
</dbReference>
<proteinExistence type="inferred from homology"/>
<dbReference type="GO" id="GO:0005886">
    <property type="term" value="C:plasma membrane"/>
    <property type="evidence" value="ECO:0007669"/>
    <property type="project" value="UniProtKB-SubCell"/>
</dbReference>
<evidence type="ECO:0000256" key="13">
    <source>
        <dbReference type="PIRNR" id="PIRNR006446"/>
    </source>
</evidence>
<accession>A0A177NA60</accession>
<keyword evidence="10 13" id="KW-1133">Transmembrane helix</keyword>
<dbReference type="PANTHER" id="PTHR30365">
    <property type="entry name" value="CYTOCHROME D UBIQUINOL OXIDASE"/>
    <property type="match status" value="1"/>
</dbReference>
<evidence type="ECO:0000256" key="9">
    <source>
        <dbReference type="ARBA" id="ARBA00022982"/>
    </source>
</evidence>
<feature type="transmembrane region" description="Helical" evidence="13">
    <location>
        <begin position="20"/>
        <end position="44"/>
    </location>
</feature>
<evidence type="ECO:0000256" key="3">
    <source>
        <dbReference type="ARBA" id="ARBA00022448"/>
    </source>
</evidence>
<dbReference type="EMBL" id="LUUJ01000086">
    <property type="protein sequence ID" value="OAI14772.1"/>
    <property type="molecule type" value="Genomic_DNA"/>
</dbReference>
<evidence type="ECO:0000256" key="11">
    <source>
        <dbReference type="ARBA" id="ARBA00023004"/>
    </source>
</evidence>